<accession>A0ACB8UIN0</accession>
<gene>
    <name evidence="1" type="ORF">BDY19DRAFT_982559</name>
</gene>
<comment type="caution">
    <text evidence="1">The sequence shown here is derived from an EMBL/GenBank/DDBJ whole genome shotgun (WGS) entry which is preliminary data.</text>
</comment>
<dbReference type="EMBL" id="MU274901">
    <property type="protein sequence ID" value="KAI0093565.1"/>
    <property type="molecule type" value="Genomic_DNA"/>
</dbReference>
<protein>
    <submittedName>
        <fullName evidence="1">Uncharacterized protein</fullName>
    </submittedName>
</protein>
<proteinExistence type="predicted"/>
<evidence type="ECO:0000313" key="1">
    <source>
        <dbReference type="EMBL" id="KAI0093565.1"/>
    </source>
</evidence>
<keyword evidence="2" id="KW-1185">Reference proteome</keyword>
<name>A0ACB8UIN0_9APHY</name>
<evidence type="ECO:0000313" key="2">
    <source>
        <dbReference type="Proteomes" id="UP001055072"/>
    </source>
</evidence>
<reference evidence="1" key="1">
    <citation type="journal article" date="2021" name="Environ. Microbiol.">
        <title>Gene family expansions and transcriptome signatures uncover fungal adaptations to wood decay.</title>
        <authorList>
            <person name="Hage H."/>
            <person name="Miyauchi S."/>
            <person name="Viragh M."/>
            <person name="Drula E."/>
            <person name="Min B."/>
            <person name="Chaduli D."/>
            <person name="Navarro D."/>
            <person name="Favel A."/>
            <person name="Norest M."/>
            <person name="Lesage-Meessen L."/>
            <person name="Balint B."/>
            <person name="Merenyi Z."/>
            <person name="de Eugenio L."/>
            <person name="Morin E."/>
            <person name="Martinez A.T."/>
            <person name="Baldrian P."/>
            <person name="Stursova M."/>
            <person name="Martinez M.J."/>
            <person name="Novotny C."/>
            <person name="Magnuson J.K."/>
            <person name="Spatafora J.W."/>
            <person name="Maurice S."/>
            <person name="Pangilinan J."/>
            <person name="Andreopoulos W."/>
            <person name="LaButti K."/>
            <person name="Hundley H."/>
            <person name="Na H."/>
            <person name="Kuo A."/>
            <person name="Barry K."/>
            <person name="Lipzen A."/>
            <person name="Henrissat B."/>
            <person name="Riley R."/>
            <person name="Ahrendt S."/>
            <person name="Nagy L.G."/>
            <person name="Grigoriev I.V."/>
            <person name="Martin F."/>
            <person name="Rosso M.N."/>
        </authorList>
    </citation>
    <scope>NUCLEOTIDE SEQUENCE</scope>
    <source>
        <strain evidence="1">CBS 384.51</strain>
    </source>
</reference>
<organism evidence="1 2">
    <name type="scientific">Irpex rosettiformis</name>
    <dbReference type="NCBI Taxonomy" id="378272"/>
    <lineage>
        <taxon>Eukaryota</taxon>
        <taxon>Fungi</taxon>
        <taxon>Dikarya</taxon>
        <taxon>Basidiomycota</taxon>
        <taxon>Agaricomycotina</taxon>
        <taxon>Agaricomycetes</taxon>
        <taxon>Polyporales</taxon>
        <taxon>Irpicaceae</taxon>
        <taxon>Irpex</taxon>
    </lineage>
</organism>
<sequence length="362" mass="39769">MSAAQKDAQEQSQNASTLQVAVARTVTRSLALYFSRPVRLFRPSKVNGWQTLRALANHHGNSLSPQYISGLVKQQGISVLAKHFVPPMAVNILLGSVLWTTYAETSGVLEQYLNNPIAIAAVSGAAAGGAQALVAAPAENVRLLLEGGSPTTGWSHAWQEVFRGTNADPTATRREQLHEARQVRDWMREVGDMAGRGWDGWKWGVAKDTFGFAIFFAQFELTRRLASKVKNAARETLARRDRSRHVQSHTPRIVSAITLVTGGAVAGLLYEISCRPWDNARKAVHVDHVVALSQQHSVTSILLEKANRDGWTSFFKAPGEHVHENYSSTLRRRIHTLLRTVARVGPWGVGFLAWEAFGPGLS</sequence>
<dbReference type="Proteomes" id="UP001055072">
    <property type="component" value="Unassembled WGS sequence"/>
</dbReference>